<dbReference type="Proteomes" id="UP000266118">
    <property type="component" value="Chromosome"/>
</dbReference>
<dbReference type="InterPro" id="IPR032284">
    <property type="entry name" value="RecQ_Zn-bd"/>
</dbReference>
<dbReference type="PANTHER" id="PTHR13710">
    <property type="entry name" value="DNA HELICASE RECQ FAMILY MEMBER"/>
    <property type="match status" value="1"/>
</dbReference>
<feature type="domain" description="Helicase ATP-binding" evidence="13">
    <location>
        <begin position="26"/>
        <end position="194"/>
    </location>
</feature>
<dbReference type="PANTHER" id="PTHR13710:SF105">
    <property type="entry name" value="ATP-DEPENDENT DNA HELICASE Q1"/>
    <property type="match status" value="1"/>
</dbReference>
<dbReference type="GO" id="GO:0005737">
    <property type="term" value="C:cytoplasm"/>
    <property type="evidence" value="ECO:0007669"/>
    <property type="project" value="TreeGrafter"/>
</dbReference>
<dbReference type="EC" id="5.6.2.4" evidence="10"/>
<dbReference type="GO" id="GO:0043138">
    <property type="term" value="F:3'-5' DNA helicase activity"/>
    <property type="evidence" value="ECO:0007669"/>
    <property type="project" value="UniProtKB-EC"/>
</dbReference>
<evidence type="ECO:0000313" key="16">
    <source>
        <dbReference type="Proteomes" id="UP000266118"/>
    </source>
</evidence>
<keyword evidence="7" id="KW-0238">DNA-binding</keyword>
<sequence length="569" mass="65314">MMPSPIEILKEFWGFSEFRGQQEKIVNTVLQGKDVLALLPTGGGKSICFQLPALLLDGICIVITPLIALMKDQVESLERKGIPACAIHSGLSNKEVLDVLEDSIAGKYKLLYISPERLDTATFQEIADEMNISLIAVDEAHCISQWGYDFRPSYLHIAELRNHFPKVPIIALTASATPLVQKDIIDNLLFKNYEVFKQSFERKNISFSVIKSNNKLHTLAQLIRQTSKSVIVYCKSRRLTKEISSFLRIENINADFYHAGLAQEIRNKKQEDWINNKTQTIVCTNAFGMGIDKPDVQTVIHYDIPDCLENYYQEAGRAGRNGEKAIAALLYQEQDLYDLEQLPQIRYPSFEMIKKIYQNIGDFLQIPVGIGEGNFYDFDFNTFIKNFKLNALQTIYVIKALEQAGLISFNENIFLPSKVSFTIDKERLYSFEDNYSRFEPLIKFLLRNYGGIYTQYVSVFEKSIAKALYIPVTEIIAQLHSLQKHGVIKYLPQKETPQIFYLTNRASTEFLIFNHNDYLKRKKNFVTSIEKMLSYIHTTTCRNIFICQYFGDETTKACGACDNCIRKKE</sequence>
<evidence type="ECO:0000256" key="1">
    <source>
        <dbReference type="ARBA" id="ARBA00005446"/>
    </source>
</evidence>
<evidence type="ECO:0000256" key="2">
    <source>
        <dbReference type="ARBA" id="ARBA00022723"/>
    </source>
</evidence>
<accession>A0A386HT82</accession>
<evidence type="ECO:0000256" key="6">
    <source>
        <dbReference type="ARBA" id="ARBA00022840"/>
    </source>
</evidence>
<evidence type="ECO:0000313" key="15">
    <source>
        <dbReference type="EMBL" id="AYD48726.1"/>
    </source>
</evidence>
<dbReference type="GO" id="GO:0046872">
    <property type="term" value="F:metal ion binding"/>
    <property type="evidence" value="ECO:0007669"/>
    <property type="project" value="UniProtKB-KW"/>
</dbReference>
<dbReference type="EMBL" id="CP032489">
    <property type="protein sequence ID" value="AYD48726.1"/>
    <property type="molecule type" value="Genomic_DNA"/>
</dbReference>
<evidence type="ECO:0000256" key="12">
    <source>
        <dbReference type="ARBA" id="ARBA00044550"/>
    </source>
</evidence>
<evidence type="ECO:0000256" key="4">
    <source>
        <dbReference type="ARBA" id="ARBA00022801"/>
    </source>
</evidence>
<keyword evidence="2" id="KW-0479">Metal-binding</keyword>
<dbReference type="Gene3D" id="1.10.10.10">
    <property type="entry name" value="Winged helix-like DNA-binding domain superfamily/Winged helix DNA-binding domain"/>
    <property type="match status" value="1"/>
</dbReference>
<dbReference type="GO" id="GO:0030894">
    <property type="term" value="C:replisome"/>
    <property type="evidence" value="ECO:0007669"/>
    <property type="project" value="TreeGrafter"/>
</dbReference>
<keyword evidence="5 15" id="KW-0347">Helicase</keyword>
<dbReference type="InterPro" id="IPR011545">
    <property type="entry name" value="DEAD/DEAH_box_helicase_dom"/>
</dbReference>
<dbReference type="KEGG" id="ark:D6B99_14600"/>
<dbReference type="GO" id="GO:0016787">
    <property type="term" value="F:hydrolase activity"/>
    <property type="evidence" value="ECO:0007669"/>
    <property type="project" value="UniProtKB-KW"/>
</dbReference>
<evidence type="ECO:0000256" key="5">
    <source>
        <dbReference type="ARBA" id="ARBA00022806"/>
    </source>
</evidence>
<proteinExistence type="inferred from homology"/>
<reference evidence="15 16" key="1">
    <citation type="submission" date="2018-09" db="EMBL/GenBank/DDBJ databases">
        <title>Arachidicoccus sp. nov., a bacterium isolated from soil.</title>
        <authorList>
            <person name="Weon H.-Y."/>
            <person name="Kwon S.-W."/>
            <person name="Lee S.A."/>
        </authorList>
    </citation>
    <scope>NUCLEOTIDE SEQUENCE [LARGE SCALE GENOMIC DNA]</scope>
    <source>
        <strain evidence="15 16">KIS59-12</strain>
    </source>
</reference>
<dbReference type="FunFam" id="3.40.50.300:FF:000296">
    <property type="entry name" value="ATP-dependent DNA helicase RecQ"/>
    <property type="match status" value="1"/>
</dbReference>
<evidence type="ECO:0000259" key="13">
    <source>
        <dbReference type="PROSITE" id="PS51192"/>
    </source>
</evidence>
<dbReference type="NCBIfam" id="TIGR00614">
    <property type="entry name" value="recQ_fam"/>
    <property type="match status" value="1"/>
</dbReference>
<organism evidence="15 16">
    <name type="scientific">Arachidicoccus soli</name>
    <dbReference type="NCBI Taxonomy" id="2341117"/>
    <lineage>
        <taxon>Bacteria</taxon>
        <taxon>Pseudomonadati</taxon>
        <taxon>Bacteroidota</taxon>
        <taxon>Chitinophagia</taxon>
        <taxon>Chitinophagales</taxon>
        <taxon>Chitinophagaceae</taxon>
        <taxon>Arachidicoccus</taxon>
    </lineage>
</organism>
<dbReference type="AlphaFoldDB" id="A0A386HT82"/>
<dbReference type="OrthoDB" id="9763310at2"/>
<dbReference type="SMART" id="SM00487">
    <property type="entry name" value="DEXDc"/>
    <property type="match status" value="1"/>
</dbReference>
<dbReference type="Gene3D" id="3.40.50.300">
    <property type="entry name" value="P-loop containing nucleotide triphosphate hydrolases"/>
    <property type="match status" value="2"/>
</dbReference>
<dbReference type="Pfam" id="PF00271">
    <property type="entry name" value="Helicase_C"/>
    <property type="match status" value="1"/>
</dbReference>
<dbReference type="Pfam" id="PF16124">
    <property type="entry name" value="RecQ_Zn_bind"/>
    <property type="match status" value="1"/>
</dbReference>
<comment type="catalytic activity">
    <reaction evidence="9">
        <text>Couples ATP hydrolysis with the unwinding of duplex DNA by translocating in the 3'-5' direction.</text>
        <dbReference type="EC" id="5.6.2.4"/>
    </reaction>
</comment>
<dbReference type="Pfam" id="PF00270">
    <property type="entry name" value="DEAD"/>
    <property type="match status" value="1"/>
</dbReference>
<dbReference type="GO" id="GO:0003677">
    <property type="term" value="F:DNA binding"/>
    <property type="evidence" value="ECO:0007669"/>
    <property type="project" value="UniProtKB-KW"/>
</dbReference>
<evidence type="ECO:0000256" key="9">
    <source>
        <dbReference type="ARBA" id="ARBA00034617"/>
    </source>
</evidence>
<dbReference type="InterPro" id="IPR036388">
    <property type="entry name" value="WH-like_DNA-bd_sf"/>
</dbReference>
<protein>
    <recommendedName>
        <fullName evidence="11">ATP-dependent DNA helicase RecQ</fullName>
        <ecNumber evidence="10">5.6.2.4</ecNumber>
    </recommendedName>
    <alternativeName>
        <fullName evidence="12">DNA 3'-5' helicase RecQ</fullName>
    </alternativeName>
</protein>
<evidence type="ECO:0000256" key="3">
    <source>
        <dbReference type="ARBA" id="ARBA00022741"/>
    </source>
</evidence>
<dbReference type="RefSeq" id="WP_119989755.1">
    <property type="nucleotide sequence ID" value="NZ_CP032489.1"/>
</dbReference>
<dbReference type="SUPFAM" id="SSF52540">
    <property type="entry name" value="P-loop containing nucleoside triphosphate hydrolases"/>
    <property type="match status" value="1"/>
</dbReference>
<evidence type="ECO:0000256" key="10">
    <source>
        <dbReference type="ARBA" id="ARBA00034808"/>
    </source>
</evidence>
<dbReference type="SMART" id="SM00490">
    <property type="entry name" value="HELICc"/>
    <property type="match status" value="1"/>
</dbReference>
<dbReference type="CDD" id="cd17920">
    <property type="entry name" value="DEXHc_RecQ"/>
    <property type="match status" value="1"/>
</dbReference>
<keyword evidence="8" id="KW-0413">Isomerase</keyword>
<dbReference type="GO" id="GO:0005524">
    <property type="term" value="F:ATP binding"/>
    <property type="evidence" value="ECO:0007669"/>
    <property type="project" value="UniProtKB-KW"/>
</dbReference>
<dbReference type="PROSITE" id="PS51192">
    <property type="entry name" value="HELICASE_ATP_BIND_1"/>
    <property type="match status" value="1"/>
</dbReference>
<keyword evidence="16" id="KW-1185">Reference proteome</keyword>
<dbReference type="PROSITE" id="PS51194">
    <property type="entry name" value="HELICASE_CTER"/>
    <property type="match status" value="1"/>
</dbReference>
<evidence type="ECO:0000256" key="8">
    <source>
        <dbReference type="ARBA" id="ARBA00023235"/>
    </source>
</evidence>
<dbReference type="InterPro" id="IPR014001">
    <property type="entry name" value="Helicase_ATP-bd"/>
</dbReference>
<evidence type="ECO:0000256" key="11">
    <source>
        <dbReference type="ARBA" id="ARBA00044535"/>
    </source>
</evidence>
<dbReference type="InterPro" id="IPR001650">
    <property type="entry name" value="Helicase_C-like"/>
</dbReference>
<dbReference type="GO" id="GO:0006310">
    <property type="term" value="P:DNA recombination"/>
    <property type="evidence" value="ECO:0007669"/>
    <property type="project" value="InterPro"/>
</dbReference>
<keyword evidence="3" id="KW-0547">Nucleotide-binding</keyword>
<keyword evidence="4" id="KW-0378">Hydrolase</keyword>
<evidence type="ECO:0000256" key="7">
    <source>
        <dbReference type="ARBA" id="ARBA00023125"/>
    </source>
</evidence>
<name>A0A386HT82_9BACT</name>
<dbReference type="GO" id="GO:0043590">
    <property type="term" value="C:bacterial nucleoid"/>
    <property type="evidence" value="ECO:0007669"/>
    <property type="project" value="TreeGrafter"/>
</dbReference>
<keyword evidence="6" id="KW-0067">ATP-binding</keyword>
<gene>
    <name evidence="15" type="ORF">D6B99_14600</name>
</gene>
<dbReference type="InterPro" id="IPR004589">
    <property type="entry name" value="DNA_helicase_ATP-dep_RecQ"/>
</dbReference>
<comment type="similarity">
    <text evidence="1">Belongs to the helicase family. RecQ subfamily.</text>
</comment>
<evidence type="ECO:0000259" key="14">
    <source>
        <dbReference type="PROSITE" id="PS51194"/>
    </source>
</evidence>
<dbReference type="GO" id="GO:0009378">
    <property type="term" value="F:four-way junction helicase activity"/>
    <property type="evidence" value="ECO:0007669"/>
    <property type="project" value="TreeGrafter"/>
</dbReference>
<dbReference type="GO" id="GO:0006281">
    <property type="term" value="P:DNA repair"/>
    <property type="evidence" value="ECO:0007669"/>
    <property type="project" value="TreeGrafter"/>
</dbReference>
<feature type="domain" description="Helicase C-terminal" evidence="14">
    <location>
        <begin position="218"/>
        <end position="361"/>
    </location>
</feature>
<dbReference type="InterPro" id="IPR027417">
    <property type="entry name" value="P-loop_NTPase"/>
</dbReference>